<keyword evidence="2" id="KW-1185">Reference proteome</keyword>
<dbReference type="Pfam" id="PF12686">
    <property type="entry name" value="DUF3800"/>
    <property type="match status" value="1"/>
</dbReference>
<accession>A0A2V4NNH0</accession>
<evidence type="ECO:0008006" key="3">
    <source>
        <dbReference type="Google" id="ProtNLM"/>
    </source>
</evidence>
<reference evidence="1 2" key="1">
    <citation type="submission" date="2018-05" db="EMBL/GenBank/DDBJ databases">
        <title>Oceanovita maritima gen. nov., sp. nov., a marine bacterium in the family Rhodobacteraceae isolated from surface seawater of Lundu port Xiamen, China.</title>
        <authorList>
            <person name="Hetharua B.H."/>
            <person name="Min D."/>
            <person name="Liao H."/>
            <person name="Tian Y."/>
        </authorList>
    </citation>
    <scope>NUCLEOTIDE SEQUENCE [LARGE SCALE GENOMIC DNA]</scope>
    <source>
        <strain evidence="1 2">FSX-11</strain>
    </source>
</reference>
<gene>
    <name evidence="1" type="ORF">DI396_07465</name>
</gene>
<dbReference type="AlphaFoldDB" id="A0A2V4NNH0"/>
<comment type="caution">
    <text evidence="1">The sequence shown here is derived from an EMBL/GenBank/DDBJ whole genome shotgun (WGS) entry which is preliminary data.</text>
</comment>
<proteinExistence type="predicted"/>
<evidence type="ECO:0000313" key="1">
    <source>
        <dbReference type="EMBL" id="PYC47917.1"/>
    </source>
</evidence>
<dbReference type="InterPro" id="IPR024524">
    <property type="entry name" value="DUF3800"/>
</dbReference>
<name>A0A2V4NNH0_9RHOB</name>
<dbReference type="EMBL" id="QFVT01000004">
    <property type="protein sequence ID" value="PYC47917.1"/>
    <property type="molecule type" value="Genomic_DNA"/>
</dbReference>
<dbReference type="OrthoDB" id="8455662at2"/>
<sequence>MGLTWNMWQLQRDKIVVGVTLNYTLFVDESGQSGITKIRDEMRGGASPYMTMAGVLIPNSKLVEYRLDLQRLVDEFGKKDLHCSKLNHVQIVRFAKVLASCRVKIFAVISRKETLGEYREEIGKNDKMYYNKCAQYLLERVGRFMATHDLKEEHLEVIFEDGGFDYGKLRALISKCRRTLRNAGTEYLRYVNPYSIQAKAKGEEPLLQFADLVAHGFFKCVDDGPSSFGVFETRYVAEIKDKIFADPKSGDPLKWGIFPIHSWCDLKLNEEVLGFFKGLRVEKANTS</sequence>
<evidence type="ECO:0000313" key="2">
    <source>
        <dbReference type="Proteomes" id="UP000248012"/>
    </source>
</evidence>
<protein>
    <recommendedName>
        <fullName evidence="3">DUF3800 domain-containing protein</fullName>
    </recommendedName>
</protein>
<organism evidence="1 2">
    <name type="scientific">Litorivita pollutaquae</name>
    <dbReference type="NCBI Taxonomy" id="2200892"/>
    <lineage>
        <taxon>Bacteria</taxon>
        <taxon>Pseudomonadati</taxon>
        <taxon>Pseudomonadota</taxon>
        <taxon>Alphaproteobacteria</taxon>
        <taxon>Rhodobacterales</taxon>
        <taxon>Paracoccaceae</taxon>
        <taxon>Litorivita</taxon>
    </lineage>
</organism>
<dbReference type="Proteomes" id="UP000248012">
    <property type="component" value="Unassembled WGS sequence"/>
</dbReference>